<dbReference type="GO" id="GO:0007508">
    <property type="term" value="P:larval heart development"/>
    <property type="evidence" value="ECO:0007669"/>
    <property type="project" value="TreeGrafter"/>
</dbReference>
<comment type="caution">
    <text evidence="1">The sequence shown here is derived from an EMBL/GenBank/DDBJ whole genome shotgun (WGS) entry which is preliminary data.</text>
</comment>
<organism evidence="1 2">
    <name type="scientific">Mycteria americana</name>
    <name type="common">Wood stork</name>
    <dbReference type="NCBI Taxonomy" id="33587"/>
    <lineage>
        <taxon>Eukaryota</taxon>
        <taxon>Metazoa</taxon>
        <taxon>Chordata</taxon>
        <taxon>Craniata</taxon>
        <taxon>Vertebrata</taxon>
        <taxon>Euteleostomi</taxon>
        <taxon>Archelosauria</taxon>
        <taxon>Archosauria</taxon>
        <taxon>Dinosauria</taxon>
        <taxon>Saurischia</taxon>
        <taxon>Theropoda</taxon>
        <taxon>Coelurosauria</taxon>
        <taxon>Aves</taxon>
        <taxon>Neognathae</taxon>
        <taxon>Neoaves</taxon>
        <taxon>Aequornithes</taxon>
        <taxon>Ciconiiformes</taxon>
        <taxon>Ciconiidae</taxon>
        <taxon>Mycteria</taxon>
    </lineage>
</organism>
<dbReference type="EMBL" id="JAUNZN010000001">
    <property type="protein sequence ID" value="KAK4829860.1"/>
    <property type="molecule type" value="Genomic_DNA"/>
</dbReference>
<evidence type="ECO:0000313" key="2">
    <source>
        <dbReference type="Proteomes" id="UP001333110"/>
    </source>
</evidence>
<dbReference type="PANTHER" id="PTHR33395:SF22">
    <property type="entry name" value="REVERSE TRANSCRIPTASE DOMAIN-CONTAINING PROTEIN"/>
    <property type="match status" value="1"/>
</dbReference>
<reference evidence="1 2" key="1">
    <citation type="journal article" date="2023" name="J. Hered.">
        <title>Chromosome-level genome of the wood stork (Mycteria americana) provides insight into avian chromosome evolution.</title>
        <authorList>
            <person name="Flamio R. Jr."/>
            <person name="Ramstad K.M."/>
        </authorList>
    </citation>
    <scope>NUCLEOTIDE SEQUENCE [LARGE SCALE GENOMIC DNA]</scope>
    <source>
        <strain evidence="1">JAX WOST 10</strain>
    </source>
</reference>
<protein>
    <submittedName>
        <fullName evidence="1">Uncharacterized protein</fullName>
    </submittedName>
</protein>
<name>A0AAN7NPU3_MYCAM</name>
<gene>
    <name evidence="1" type="ORF">QYF61_007252</name>
</gene>
<proteinExistence type="predicted"/>
<evidence type="ECO:0000313" key="1">
    <source>
        <dbReference type="EMBL" id="KAK4829860.1"/>
    </source>
</evidence>
<dbReference type="Proteomes" id="UP001333110">
    <property type="component" value="Unassembled WGS sequence"/>
</dbReference>
<keyword evidence="2" id="KW-1185">Reference proteome</keyword>
<sequence>MESLEQGRVTSLEVDQFREHLNKLDIQKSTGPDRRHPQVLTKFDNVNARPLLIIFERFLKTRREQLSHLSSGRARRIVWGNYRLASVTSIPGKVVEQIILDTIAKQGRTRQTYEGREGDWEKSA</sequence>
<accession>A0AAN7NPU3</accession>
<dbReference type="PANTHER" id="PTHR33395">
    <property type="entry name" value="TRANSCRIPTASE, PUTATIVE-RELATED-RELATED"/>
    <property type="match status" value="1"/>
</dbReference>
<dbReference type="GO" id="GO:0031012">
    <property type="term" value="C:extracellular matrix"/>
    <property type="evidence" value="ECO:0007669"/>
    <property type="project" value="TreeGrafter"/>
</dbReference>
<dbReference type="GO" id="GO:0061343">
    <property type="term" value="P:cell adhesion involved in heart morphogenesis"/>
    <property type="evidence" value="ECO:0007669"/>
    <property type="project" value="TreeGrafter"/>
</dbReference>
<dbReference type="AlphaFoldDB" id="A0AAN7NPU3"/>